<dbReference type="Gene3D" id="1.10.287.1490">
    <property type="match status" value="1"/>
</dbReference>
<dbReference type="InterPro" id="IPR007527">
    <property type="entry name" value="Znf_SWIM"/>
</dbReference>
<keyword evidence="1" id="KW-0863">Zinc-finger</keyword>
<reference evidence="6" key="1">
    <citation type="submission" date="2018-04" db="EMBL/GenBank/DDBJ databases">
        <authorList>
            <person name="Lucker S."/>
            <person name="Sakoula D."/>
        </authorList>
    </citation>
    <scope>NUCLEOTIDE SEQUENCE [LARGE SCALE GENOMIC DNA]</scope>
</reference>
<dbReference type="AlphaFoldDB" id="A0A330L3L3"/>
<sequence>MATMKNKIPCSADRLGLLDPQMIKAVVEISAFQIGHQYLSENRVRIVEADDAQISSAVIGNSGLYEQTIRLKDGHLISKCSCTLPEEPICRHCIAVLLEYHRWSQPRQSRKSKDTPRDVKATTQPEPQSNGNGAPTMGQSSSADVKLSEVMVFVEWLQPAIKAIEQAQSMPLPPPIAPGEVSNWIQTIRNLEDRRRDSEEVQLKLESDMRDREAYVARLSQQLQASTAEAKTAQATSQALQQELATYKVALSKVAELSGEVSRYDGQLKSMAQDFSSKGNQLDRLAGSCKQVAEALNAITKQTAPR</sequence>
<feature type="compositionally biased region" description="Basic and acidic residues" evidence="3">
    <location>
        <begin position="111"/>
        <end position="120"/>
    </location>
</feature>
<dbReference type="OrthoDB" id="9784722at2"/>
<evidence type="ECO:0000313" key="6">
    <source>
        <dbReference type="Proteomes" id="UP000248168"/>
    </source>
</evidence>
<evidence type="ECO:0000256" key="1">
    <source>
        <dbReference type="PROSITE-ProRule" id="PRU00325"/>
    </source>
</evidence>
<keyword evidence="1" id="KW-0479">Metal-binding</keyword>
<keyword evidence="1" id="KW-0862">Zinc</keyword>
<evidence type="ECO:0000259" key="4">
    <source>
        <dbReference type="PROSITE" id="PS50966"/>
    </source>
</evidence>
<dbReference type="InParanoid" id="A0A330L3L3"/>
<dbReference type="RefSeq" id="WP_121988776.1">
    <property type="nucleotide sequence ID" value="NZ_OUNR01000012.1"/>
</dbReference>
<feature type="domain" description="SWIM-type" evidence="4">
    <location>
        <begin position="65"/>
        <end position="101"/>
    </location>
</feature>
<dbReference type="PROSITE" id="PS50966">
    <property type="entry name" value="ZF_SWIM"/>
    <property type="match status" value="1"/>
</dbReference>
<protein>
    <recommendedName>
        <fullName evidence="4">SWIM-type domain-containing protein</fullName>
    </recommendedName>
</protein>
<organism evidence="5 6">
    <name type="scientific">Nitrospira lenta</name>
    <dbReference type="NCBI Taxonomy" id="1436998"/>
    <lineage>
        <taxon>Bacteria</taxon>
        <taxon>Pseudomonadati</taxon>
        <taxon>Nitrospirota</taxon>
        <taxon>Nitrospiria</taxon>
        <taxon>Nitrospirales</taxon>
        <taxon>Nitrospiraceae</taxon>
        <taxon>Nitrospira</taxon>
    </lineage>
</organism>
<feature type="compositionally biased region" description="Polar residues" evidence="3">
    <location>
        <begin position="121"/>
        <end position="141"/>
    </location>
</feature>
<gene>
    <name evidence="5" type="ORF">NITLEN_20010</name>
</gene>
<name>A0A330L3L3_9BACT</name>
<keyword evidence="2" id="KW-0175">Coiled coil</keyword>
<feature type="region of interest" description="Disordered" evidence="3">
    <location>
        <begin position="105"/>
        <end position="141"/>
    </location>
</feature>
<dbReference type="EMBL" id="OUNR01000012">
    <property type="protein sequence ID" value="SPP64371.1"/>
    <property type="molecule type" value="Genomic_DNA"/>
</dbReference>
<evidence type="ECO:0000256" key="3">
    <source>
        <dbReference type="SAM" id="MobiDB-lite"/>
    </source>
</evidence>
<dbReference type="GO" id="GO:0008270">
    <property type="term" value="F:zinc ion binding"/>
    <property type="evidence" value="ECO:0007669"/>
    <property type="project" value="UniProtKB-KW"/>
</dbReference>
<evidence type="ECO:0000256" key="2">
    <source>
        <dbReference type="SAM" id="Coils"/>
    </source>
</evidence>
<feature type="coiled-coil region" evidence="2">
    <location>
        <begin position="188"/>
        <end position="243"/>
    </location>
</feature>
<keyword evidence="6" id="KW-1185">Reference proteome</keyword>
<accession>A0A330L3L3</accession>
<proteinExistence type="predicted"/>
<dbReference type="Proteomes" id="UP000248168">
    <property type="component" value="Unassembled WGS sequence"/>
</dbReference>
<evidence type="ECO:0000313" key="5">
    <source>
        <dbReference type="EMBL" id="SPP64371.1"/>
    </source>
</evidence>